<dbReference type="SUPFAM" id="SSF69593">
    <property type="entry name" value="Glycerol-3-phosphate (1)-acyltransferase"/>
    <property type="match status" value="1"/>
</dbReference>
<feature type="domain" description="Phospholipid/glycerol acyltransferase" evidence="5">
    <location>
        <begin position="72"/>
        <end position="187"/>
    </location>
</feature>
<dbReference type="CDD" id="cd07989">
    <property type="entry name" value="LPLAT_AGPAT-like"/>
    <property type="match status" value="1"/>
</dbReference>
<name>A0A520MJK1_9GAMM</name>
<accession>A0A520MJK1</accession>
<comment type="pathway">
    <text evidence="1">Lipid metabolism.</text>
</comment>
<gene>
    <name evidence="6" type="ORF">EVA96_01645</name>
</gene>
<keyword evidence="4" id="KW-0472">Membrane</keyword>
<dbReference type="EMBL" id="SHBI01000005">
    <property type="protein sequence ID" value="RZO21389.1"/>
    <property type="molecule type" value="Genomic_DNA"/>
</dbReference>
<keyword evidence="3 6" id="KW-0012">Acyltransferase</keyword>
<evidence type="ECO:0000259" key="5">
    <source>
        <dbReference type="SMART" id="SM00563"/>
    </source>
</evidence>
<dbReference type="Pfam" id="PF01553">
    <property type="entry name" value="Acyltransferase"/>
    <property type="match status" value="1"/>
</dbReference>
<evidence type="ECO:0000313" key="7">
    <source>
        <dbReference type="Proteomes" id="UP000315782"/>
    </source>
</evidence>
<proteinExistence type="predicted"/>
<evidence type="ECO:0000256" key="2">
    <source>
        <dbReference type="ARBA" id="ARBA00022679"/>
    </source>
</evidence>
<dbReference type="Proteomes" id="UP000315782">
    <property type="component" value="Unassembled WGS sequence"/>
</dbReference>
<evidence type="ECO:0000256" key="4">
    <source>
        <dbReference type="SAM" id="Phobius"/>
    </source>
</evidence>
<dbReference type="GO" id="GO:0003841">
    <property type="term" value="F:1-acylglycerol-3-phosphate O-acyltransferase activity"/>
    <property type="evidence" value="ECO:0007669"/>
    <property type="project" value="TreeGrafter"/>
</dbReference>
<evidence type="ECO:0000313" key="6">
    <source>
        <dbReference type="EMBL" id="RZO21389.1"/>
    </source>
</evidence>
<dbReference type="AlphaFoldDB" id="A0A520MJK1"/>
<organism evidence="6 7">
    <name type="scientific">SAR86 cluster bacterium</name>
    <dbReference type="NCBI Taxonomy" id="2030880"/>
    <lineage>
        <taxon>Bacteria</taxon>
        <taxon>Pseudomonadati</taxon>
        <taxon>Pseudomonadota</taxon>
        <taxon>Gammaproteobacteria</taxon>
        <taxon>SAR86 cluster</taxon>
    </lineage>
</organism>
<protein>
    <submittedName>
        <fullName evidence="6">1-acyl-sn-glycerol-3-phosphate acyltransferase</fullName>
    </submittedName>
</protein>
<evidence type="ECO:0000256" key="3">
    <source>
        <dbReference type="ARBA" id="ARBA00023315"/>
    </source>
</evidence>
<keyword evidence="2 6" id="KW-0808">Transferase</keyword>
<keyword evidence="4" id="KW-0812">Transmembrane</keyword>
<dbReference type="InterPro" id="IPR002123">
    <property type="entry name" value="Plipid/glycerol_acylTrfase"/>
</dbReference>
<feature type="transmembrane region" description="Helical" evidence="4">
    <location>
        <begin position="7"/>
        <end position="30"/>
    </location>
</feature>
<dbReference type="PANTHER" id="PTHR10434">
    <property type="entry name" value="1-ACYL-SN-GLYCEROL-3-PHOSPHATE ACYLTRANSFERASE"/>
    <property type="match status" value="1"/>
</dbReference>
<sequence length="234" mass="26662">MALLGSIAFNLIFYSSLIPISIVIIVTYFFVSTKTLQTISSYWIKFILLSLKFLCRVSWKVEGETNIPKSPCIIVSNHQGQWESFFIQTLSIPSTSIIKRELLYIPFFGWALKCMRPITLNRKNKFSSIKKVIEKGVVRTQEGFNIILFPEGTRINPENGIQQFANSCGILSVKAGVPIIPICHNSGNFWKNKHFIKYPGEIMVKIGPPIYGDDAKELTGKAYEWIKKNYLNID</sequence>
<dbReference type="SMART" id="SM00563">
    <property type="entry name" value="PlsC"/>
    <property type="match status" value="1"/>
</dbReference>
<dbReference type="GO" id="GO:0006654">
    <property type="term" value="P:phosphatidic acid biosynthetic process"/>
    <property type="evidence" value="ECO:0007669"/>
    <property type="project" value="TreeGrafter"/>
</dbReference>
<evidence type="ECO:0000256" key="1">
    <source>
        <dbReference type="ARBA" id="ARBA00005189"/>
    </source>
</evidence>
<dbReference type="PANTHER" id="PTHR10434:SF40">
    <property type="entry name" value="1-ACYL-SN-GLYCEROL-3-PHOSPHATE ACYLTRANSFERASE"/>
    <property type="match status" value="1"/>
</dbReference>
<comment type="caution">
    <text evidence="6">The sequence shown here is derived from an EMBL/GenBank/DDBJ whole genome shotgun (WGS) entry which is preliminary data.</text>
</comment>
<reference evidence="6 7" key="1">
    <citation type="submission" date="2019-02" db="EMBL/GenBank/DDBJ databases">
        <title>Prokaryotic population dynamics and viral predation in marine succession experiment using metagenomics: the confinement effect.</title>
        <authorList>
            <person name="Haro-Moreno J.M."/>
            <person name="Rodriguez-Valera F."/>
            <person name="Lopez-Perez M."/>
        </authorList>
    </citation>
    <scope>NUCLEOTIDE SEQUENCE [LARGE SCALE GENOMIC DNA]</scope>
    <source>
        <strain evidence="6">MED-G163</strain>
    </source>
</reference>
<keyword evidence="4" id="KW-1133">Transmembrane helix</keyword>